<feature type="non-terminal residue" evidence="6">
    <location>
        <position position="1"/>
    </location>
</feature>
<evidence type="ECO:0000256" key="4">
    <source>
        <dbReference type="ARBA" id="ARBA00023002"/>
    </source>
</evidence>
<dbReference type="GO" id="GO:0016491">
    <property type="term" value="F:oxidoreductase activity"/>
    <property type="evidence" value="ECO:0007669"/>
    <property type="project" value="UniProtKB-KW"/>
</dbReference>
<dbReference type="PANTHER" id="PTHR10578:SF107">
    <property type="entry name" value="2-HYDROXYACID OXIDASE 1"/>
    <property type="match status" value="1"/>
</dbReference>
<dbReference type="Gene3D" id="3.20.20.70">
    <property type="entry name" value="Aldolase class I"/>
    <property type="match status" value="1"/>
</dbReference>
<accession>M2Z1H0</accession>
<keyword evidence="2" id="KW-0285">Flavoprotein</keyword>
<dbReference type="HOGENOM" id="CLU_169131_0_0_1"/>
<gene>
    <name evidence="6" type="ORF">MYCFIDRAFT_19786</name>
</gene>
<keyword evidence="3" id="KW-0288">FMN</keyword>
<dbReference type="KEGG" id="pfj:MYCFIDRAFT_19786"/>
<evidence type="ECO:0000256" key="1">
    <source>
        <dbReference type="ARBA" id="ARBA00001917"/>
    </source>
</evidence>
<dbReference type="eggNOG" id="KOG0538">
    <property type="taxonomic scope" value="Eukaryota"/>
</dbReference>
<evidence type="ECO:0000259" key="5">
    <source>
        <dbReference type="PROSITE" id="PS51349"/>
    </source>
</evidence>
<dbReference type="PROSITE" id="PS51349">
    <property type="entry name" value="FMN_HYDROXY_ACID_DH_2"/>
    <property type="match status" value="1"/>
</dbReference>
<dbReference type="VEuPathDB" id="FungiDB:MYCFIDRAFT_19786"/>
<protein>
    <recommendedName>
        <fullName evidence="5">FMN hydroxy acid dehydrogenase domain-containing protein</fullName>
    </recommendedName>
</protein>
<feature type="domain" description="FMN hydroxy acid dehydrogenase" evidence="5">
    <location>
        <begin position="1"/>
        <end position="64"/>
    </location>
</feature>
<dbReference type="Proteomes" id="UP000016932">
    <property type="component" value="Unassembled WGS sequence"/>
</dbReference>
<dbReference type="RefSeq" id="XP_007925710.1">
    <property type="nucleotide sequence ID" value="XM_007927519.1"/>
</dbReference>
<dbReference type="InterPro" id="IPR013785">
    <property type="entry name" value="Aldolase_TIM"/>
</dbReference>
<keyword evidence="7" id="KW-1185">Reference proteome</keyword>
<dbReference type="GeneID" id="19335682"/>
<dbReference type="InterPro" id="IPR037396">
    <property type="entry name" value="FMN_HAD"/>
</dbReference>
<dbReference type="Pfam" id="PF01070">
    <property type="entry name" value="FMN_dh"/>
    <property type="match status" value="1"/>
</dbReference>
<dbReference type="SUPFAM" id="SSF51395">
    <property type="entry name" value="FMN-linked oxidoreductases"/>
    <property type="match status" value="1"/>
</dbReference>
<reference evidence="6 7" key="1">
    <citation type="journal article" date="2012" name="PLoS Pathog.">
        <title>Diverse lifestyles and strategies of plant pathogenesis encoded in the genomes of eighteen Dothideomycetes fungi.</title>
        <authorList>
            <person name="Ohm R.A."/>
            <person name="Feau N."/>
            <person name="Henrissat B."/>
            <person name="Schoch C.L."/>
            <person name="Horwitz B.A."/>
            <person name="Barry K.W."/>
            <person name="Condon B.J."/>
            <person name="Copeland A.C."/>
            <person name="Dhillon B."/>
            <person name="Glaser F."/>
            <person name="Hesse C.N."/>
            <person name="Kosti I."/>
            <person name="LaButti K."/>
            <person name="Lindquist E.A."/>
            <person name="Lucas S."/>
            <person name="Salamov A.A."/>
            <person name="Bradshaw R.E."/>
            <person name="Ciuffetti L."/>
            <person name="Hamelin R.C."/>
            <person name="Kema G.H.J."/>
            <person name="Lawrence C."/>
            <person name="Scott J.A."/>
            <person name="Spatafora J.W."/>
            <person name="Turgeon B.G."/>
            <person name="de Wit P.J.G.M."/>
            <person name="Zhong S."/>
            <person name="Goodwin S.B."/>
            <person name="Grigoriev I.V."/>
        </authorList>
    </citation>
    <scope>NUCLEOTIDE SEQUENCE [LARGE SCALE GENOMIC DNA]</scope>
    <source>
        <strain evidence="6 7">CIRAD86</strain>
    </source>
</reference>
<dbReference type="EMBL" id="KB446558">
    <property type="protein sequence ID" value="EME83675.1"/>
    <property type="molecule type" value="Genomic_DNA"/>
</dbReference>
<evidence type="ECO:0000313" key="7">
    <source>
        <dbReference type="Proteomes" id="UP000016932"/>
    </source>
</evidence>
<dbReference type="InterPro" id="IPR000262">
    <property type="entry name" value="FMN-dep_DH"/>
</dbReference>
<keyword evidence="4" id="KW-0560">Oxidoreductase</keyword>
<name>M2Z1H0_PSEFD</name>
<feature type="non-terminal residue" evidence="6">
    <location>
        <position position="64"/>
    </location>
</feature>
<evidence type="ECO:0000256" key="2">
    <source>
        <dbReference type="ARBA" id="ARBA00022630"/>
    </source>
</evidence>
<dbReference type="PANTHER" id="PTHR10578">
    <property type="entry name" value="S -2-HYDROXY-ACID OXIDASE-RELATED"/>
    <property type="match status" value="1"/>
</dbReference>
<dbReference type="AlphaFoldDB" id="M2Z1H0"/>
<dbReference type="OrthoDB" id="1925334at2759"/>
<dbReference type="STRING" id="383855.M2Z1H0"/>
<organism evidence="6 7">
    <name type="scientific">Pseudocercospora fijiensis (strain CIRAD86)</name>
    <name type="common">Black leaf streak disease fungus</name>
    <name type="synonym">Mycosphaerella fijiensis</name>
    <dbReference type="NCBI Taxonomy" id="383855"/>
    <lineage>
        <taxon>Eukaryota</taxon>
        <taxon>Fungi</taxon>
        <taxon>Dikarya</taxon>
        <taxon>Ascomycota</taxon>
        <taxon>Pezizomycotina</taxon>
        <taxon>Dothideomycetes</taxon>
        <taxon>Dothideomycetidae</taxon>
        <taxon>Mycosphaerellales</taxon>
        <taxon>Mycosphaerellaceae</taxon>
        <taxon>Pseudocercospora</taxon>
    </lineage>
</organism>
<evidence type="ECO:0000256" key="3">
    <source>
        <dbReference type="ARBA" id="ARBA00022643"/>
    </source>
</evidence>
<sequence length="64" mass="7104">IRSGTNMFKALALGAECCWVGRPALWGLAYAGENGVDLMLETFYDELKRCMQLTGCNSVEEITR</sequence>
<evidence type="ECO:0000313" key="6">
    <source>
        <dbReference type="EMBL" id="EME83675.1"/>
    </source>
</evidence>
<proteinExistence type="predicted"/>
<comment type="cofactor">
    <cofactor evidence="1">
        <name>FMN</name>
        <dbReference type="ChEBI" id="CHEBI:58210"/>
    </cofactor>
</comment>